<dbReference type="Gene3D" id="3.30.1370.110">
    <property type="match status" value="1"/>
</dbReference>
<dbReference type="PANTHER" id="PTHR35562">
    <property type="entry name" value="DNA ENDONUCLEASE SMRA-RELATED"/>
    <property type="match status" value="1"/>
</dbReference>
<organism evidence="2 3">
    <name type="scientific">Candidatus Scatocola faecipullorum</name>
    <dbReference type="NCBI Taxonomy" id="2840917"/>
    <lineage>
        <taxon>Bacteria</taxon>
        <taxon>Pseudomonadati</taxon>
        <taxon>Pseudomonadota</taxon>
        <taxon>Alphaproteobacteria</taxon>
        <taxon>Rhodospirillales</taxon>
        <taxon>Rhodospirillaceae</taxon>
        <taxon>Rhodospirillaceae incertae sedis</taxon>
        <taxon>Candidatus Scatocola</taxon>
    </lineage>
</organism>
<evidence type="ECO:0000313" key="3">
    <source>
        <dbReference type="Proteomes" id="UP000824107"/>
    </source>
</evidence>
<protein>
    <submittedName>
        <fullName evidence="2">Smr/MutS family protein</fullName>
    </submittedName>
</protein>
<dbReference type="SUPFAM" id="SSF160443">
    <property type="entry name" value="SMR domain-like"/>
    <property type="match status" value="1"/>
</dbReference>
<dbReference type="Pfam" id="PF01713">
    <property type="entry name" value="Smr"/>
    <property type="match status" value="1"/>
</dbReference>
<dbReference type="SMART" id="SM00463">
    <property type="entry name" value="SMR"/>
    <property type="match status" value="1"/>
</dbReference>
<gene>
    <name evidence="2" type="ORF">IAD20_02720</name>
</gene>
<dbReference type="Proteomes" id="UP000824107">
    <property type="component" value="Unassembled WGS sequence"/>
</dbReference>
<proteinExistence type="predicted"/>
<reference evidence="2" key="1">
    <citation type="submission" date="2020-10" db="EMBL/GenBank/DDBJ databases">
        <authorList>
            <person name="Gilroy R."/>
        </authorList>
    </citation>
    <scope>NUCLEOTIDE SEQUENCE</scope>
    <source>
        <strain evidence="2">ChiW3-316</strain>
    </source>
</reference>
<accession>A0A9D1M374</accession>
<dbReference type="PANTHER" id="PTHR35562:SF2">
    <property type="entry name" value="DNA ENDONUCLEASE SMRA-RELATED"/>
    <property type="match status" value="1"/>
</dbReference>
<dbReference type="AlphaFoldDB" id="A0A9D1M374"/>
<dbReference type="EMBL" id="DVNC01000021">
    <property type="protein sequence ID" value="HIU52975.1"/>
    <property type="molecule type" value="Genomic_DNA"/>
</dbReference>
<evidence type="ECO:0000259" key="1">
    <source>
        <dbReference type="PROSITE" id="PS50828"/>
    </source>
</evidence>
<dbReference type="PROSITE" id="PS50828">
    <property type="entry name" value="SMR"/>
    <property type="match status" value="1"/>
</dbReference>
<evidence type="ECO:0000313" key="2">
    <source>
        <dbReference type="EMBL" id="HIU52975.1"/>
    </source>
</evidence>
<comment type="caution">
    <text evidence="2">The sequence shown here is derived from an EMBL/GenBank/DDBJ whole genome shotgun (WGS) entry which is preliminary data.</text>
</comment>
<dbReference type="InterPro" id="IPR036063">
    <property type="entry name" value="Smr_dom_sf"/>
</dbReference>
<reference evidence="2" key="2">
    <citation type="journal article" date="2021" name="PeerJ">
        <title>Extensive microbial diversity within the chicken gut microbiome revealed by metagenomics and culture.</title>
        <authorList>
            <person name="Gilroy R."/>
            <person name="Ravi A."/>
            <person name="Getino M."/>
            <person name="Pursley I."/>
            <person name="Horton D.L."/>
            <person name="Alikhan N.F."/>
            <person name="Baker D."/>
            <person name="Gharbi K."/>
            <person name="Hall N."/>
            <person name="Watson M."/>
            <person name="Adriaenssens E.M."/>
            <person name="Foster-Nyarko E."/>
            <person name="Jarju S."/>
            <person name="Secka A."/>
            <person name="Antonio M."/>
            <person name="Oren A."/>
            <person name="Chaudhuri R.R."/>
            <person name="La Ragione R."/>
            <person name="Hildebrand F."/>
            <person name="Pallen M.J."/>
        </authorList>
    </citation>
    <scope>NUCLEOTIDE SEQUENCE</scope>
    <source>
        <strain evidence="2">ChiW3-316</strain>
    </source>
</reference>
<feature type="domain" description="Smr" evidence="1">
    <location>
        <begin position="86"/>
        <end position="176"/>
    </location>
</feature>
<name>A0A9D1M374_9PROT</name>
<sequence length="179" mass="20304">MNKPQPNDSEDNALWEEITRDIRKLPVREIPPSKPVILPEIKPSVNLAAAYRGEILPELAVGDTEGMDGSMAKRFKRCEFPVEEVLDLHGYREDDAFEAVFGFVQKAYLQNKRCIIIITGKGLTRSEETDVFTPKGKLKESVPRWLNSRELRPLILAFNHPPAKLGGSGALYILLRRHR</sequence>
<dbReference type="InterPro" id="IPR002625">
    <property type="entry name" value="Smr_dom"/>
</dbReference>